<organism evidence="1 2">
    <name type="scientific">Mesorhizobium plurifarium</name>
    <dbReference type="NCBI Taxonomy" id="69974"/>
    <lineage>
        <taxon>Bacteria</taxon>
        <taxon>Pseudomonadati</taxon>
        <taxon>Pseudomonadota</taxon>
        <taxon>Alphaproteobacteria</taxon>
        <taxon>Hyphomicrobiales</taxon>
        <taxon>Phyllobacteriaceae</taxon>
        <taxon>Mesorhizobium</taxon>
    </lineage>
</organism>
<evidence type="ECO:0000313" key="2">
    <source>
        <dbReference type="Proteomes" id="UP000046122"/>
    </source>
</evidence>
<proteinExistence type="predicted"/>
<accession>A0A090GTB2</accession>
<dbReference type="AlphaFoldDB" id="A0A090GTB2"/>
<dbReference type="EMBL" id="CCNE01000009">
    <property type="protein sequence ID" value="CDX52637.1"/>
    <property type="molecule type" value="Genomic_DNA"/>
</dbReference>
<reference evidence="1 2" key="1">
    <citation type="submission" date="2014-08" db="EMBL/GenBank/DDBJ databases">
        <authorList>
            <person name="Moulin Lionel"/>
        </authorList>
    </citation>
    <scope>NUCLEOTIDE SEQUENCE [LARGE SCALE GENOMIC DNA]</scope>
</reference>
<gene>
    <name evidence="1" type="ORF">MPL3365_170006</name>
</gene>
<name>A0A090GTB2_MESPL</name>
<evidence type="ECO:0000313" key="1">
    <source>
        <dbReference type="EMBL" id="CDX52637.1"/>
    </source>
</evidence>
<dbReference type="Proteomes" id="UP000046122">
    <property type="component" value="Unassembled WGS sequence"/>
</dbReference>
<protein>
    <submittedName>
        <fullName evidence="1">Uncharacterized protein</fullName>
    </submittedName>
</protein>
<sequence>MRVPSRSSRPGGLILWGLAFDKLTDESAAHGRLAVMCVPGSQDEIEWSAFASTSA</sequence>